<dbReference type="SUPFAM" id="SSF46894">
    <property type="entry name" value="C-terminal effector domain of the bipartite response regulators"/>
    <property type="match status" value="1"/>
</dbReference>
<evidence type="ECO:0000313" key="7">
    <source>
        <dbReference type="Proteomes" id="UP000316030"/>
    </source>
</evidence>
<protein>
    <submittedName>
        <fullName evidence="6">Two component transcriptional regulator, LuxR family</fullName>
    </submittedName>
</protein>
<dbReference type="InterPro" id="IPR036388">
    <property type="entry name" value="WH-like_DNA-bd_sf"/>
</dbReference>
<dbReference type="Pfam" id="PF00072">
    <property type="entry name" value="Response_reg"/>
    <property type="match status" value="1"/>
</dbReference>
<accession>A0A521C1M5</accession>
<feature type="modified residue" description="4-aspartylphosphate" evidence="3">
    <location>
        <position position="66"/>
    </location>
</feature>
<evidence type="ECO:0000259" key="5">
    <source>
        <dbReference type="PROSITE" id="PS50110"/>
    </source>
</evidence>
<reference evidence="6 7" key="1">
    <citation type="submission" date="2017-05" db="EMBL/GenBank/DDBJ databases">
        <authorList>
            <person name="Varghese N."/>
            <person name="Submissions S."/>
        </authorList>
    </citation>
    <scope>NUCLEOTIDE SEQUENCE [LARGE SCALE GENOMIC DNA]</scope>
    <source>
        <strain evidence="6 7">DSM 29506</strain>
    </source>
</reference>
<sequence>MSLTDIPSQAKQGLRVLIADDHALIADAVASVLRALPDYSVVTSGTLPAALEQISAQPPFDIVLLDLRMPGMEGLRSVQTVVERAAPAKVVLFTGMVEKPFLHSALDSGVCGLIPKTMPLQSLDSVIRLVVSGQVYLPLTATMTNEMAPKQDNAGLNQNELKVLRLAADGLTNKEIARDMGVTEVTIKMHMRGICKKLGARNRAHAAMISRERLLI</sequence>
<feature type="domain" description="HTH luxR-type" evidence="4">
    <location>
        <begin position="149"/>
        <end position="214"/>
    </location>
</feature>
<evidence type="ECO:0000256" key="2">
    <source>
        <dbReference type="ARBA" id="ARBA00023125"/>
    </source>
</evidence>
<keyword evidence="2" id="KW-0238">DNA-binding</keyword>
<organism evidence="6 7">
    <name type="scientific">Thalassovita litoralis</name>
    <dbReference type="NCBI Taxonomy" id="1010611"/>
    <lineage>
        <taxon>Bacteria</taxon>
        <taxon>Pseudomonadati</taxon>
        <taxon>Pseudomonadota</taxon>
        <taxon>Alphaproteobacteria</taxon>
        <taxon>Rhodobacterales</taxon>
        <taxon>Roseobacteraceae</taxon>
        <taxon>Thalassovita</taxon>
    </lineage>
</organism>
<dbReference type="SMART" id="SM00421">
    <property type="entry name" value="HTH_LUXR"/>
    <property type="match status" value="1"/>
</dbReference>
<evidence type="ECO:0000256" key="1">
    <source>
        <dbReference type="ARBA" id="ARBA00022553"/>
    </source>
</evidence>
<dbReference type="InterPro" id="IPR000792">
    <property type="entry name" value="Tscrpt_reg_LuxR_C"/>
</dbReference>
<dbReference type="InterPro" id="IPR001789">
    <property type="entry name" value="Sig_transdc_resp-reg_receiver"/>
</dbReference>
<dbReference type="CDD" id="cd17535">
    <property type="entry name" value="REC_NarL-like"/>
    <property type="match status" value="1"/>
</dbReference>
<dbReference type="GO" id="GO:0006355">
    <property type="term" value="P:regulation of DNA-templated transcription"/>
    <property type="evidence" value="ECO:0007669"/>
    <property type="project" value="InterPro"/>
</dbReference>
<dbReference type="AlphaFoldDB" id="A0A521C1M5"/>
<dbReference type="PANTHER" id="PTHR45566:SF2">
    <property type="entry name" value="NARL SUBFAMILY"/>
    <property type="match status" value="1"/>
</dbReference>
<name>A0A521C1M5_9RHOB</name>
<evidence type="ECO:0000259" key="4">
    <source>
        <dbReference type="PROSITE" id="PS50043"/>
    </source>
</evidence>
<dbReference type="Proteomes" id="UP000316030">
    <property type="component" value="Unassembled WGS sequence"/>
</dbReference>
<dbReference type="InterPro" id="IPR011006">
    <property type="entry name" value="CheY-like_superfamily"/>
</dbReference>
<dbReference type="PROSITE" id="PS50043">
    <property type="entry name" value="HTH_LUXR_2"/>
    <property type="match status" value="1"/>
</dbReference>
<dbReference type="PROSITE" id="PS50110">
    <property type="entry name" value="RESPONSE_REGULATORY"/>
    <property type="match status" value="1"/>
</dbReference>
<keyword evidence="1 3" id="KW-0597">Phosphoprotein</keyword>
<dbReference type="GO" id="GO:0000160">
    <property type="term" value="P:phosphorelay signal transduction system"/>
    <property type="evidence" value="ECO:0007669"/>
    <property type="project" value="InterPro"/>
</dbReference>
<feature type="domain" description="Response regulatory" evidence="5">
    <location>
        <begin position="15"/>
        <end position="131"/>
    </location>
</feature>
<dbReference type="SMART" id="SM00448">
    <property type="entry name" value="REC"/>
    <property type="match status" value="1"/>
</dbReference>
<dbReference type="PANTHER" id="PTHR45566">
    <property type="entry name" value="HTH-TYPE TRANSCRIPTIONAL REGULATOR YHJB-RELATED"/>
    <property type="match status" value="1"/>
</dbReference>
<proteinExistence type="predicted"/>
<dbReference type="SUPFAM" id="SSF52172">
    <property type="entry name" value="CheY-like"/>
    <property type="match status" value="1"/>
</dbReference>
<dbReference type="Gene3D" id="1.10.10.10">
    <property type="entry name" value="Winged helix-like DNA-binding domain superfamily/Winged helix DNA-binding domain"/>
    <property type="match status" value="1"/>
</dbReference>
<dbReference type="InterPro" id="IPR051015">
    <property type="entry name" value="EvgA-like"/>
</dbReference>
<keyword evidence="7" id="KW-1185">Reference proteome</keyword>
<evidence type="ECO:0000256" key="3">
    <source>
        <dbReference type="PROSITE-ProRule" id="PRU00169"/>
    </source>
</evidence>
<dbReference type="InterPro" id="IPR016032">
    <property type="entry name" value="Sig_transdc_resp-reg_C-effctor"/>
</dbReference>
<dbReference type="InterPro" id="IPR058245">
    <property type="entry name" value="NreC/VraR/RcsB-like_REC"/>
</dbReference>
<evidence type="ECO:0000313" key="6">
    <source>
        <dbReference type="EMBL" id="SMO53377.1"/>
    </source>
</evidence>
<dbReference type="PRINTS" id="PR00038">
    <property type="entry name" value="HTHLUXR"/>
</dbReference>
<gene>
    <name evidence="6" type="ORF">SAMN06265173_10549</name>
</gene>
<dbReference type="Pfam" id="PF00196">
    <property type="entry name" value="GerE"/>
    <property type="match status" value="1"/>
</dbReference>
<dbReference type="CDD" id="cd06170">
    <property type="entry name" value="LuxR_C_like"/>
    <property type="match status" value="1"/>
</dbReference>
<dbReference type="EMBL" id="FXTO01000005">
    <property type="protein sequence ID" value="SMO53377.1"/>
    <property type="molecule type" value="Genomic_DNA"/>
</dbReference>
<dbReference type="Gene3D" id="3.40.50.2300">
    <property type="match status" value="1"/>
</dbReference>
<dbReference type="GO" id="GO:0003677">
    <property type="term" value="F:DNA binding"/>
    <property type="evidence" value="ECO:0007669"/>
    <property type="project" value="UniProtKB-KW"/>
</dbReference>